<evidence type="ECO:0008006" key="5">
    <source>
        <dbReference type="Google" id="ProtNLM"/>
    </source>
</evidence>
<keyword evidence="4" id="KW-1185">Reference proteome</keyword>
<feature type="transmembrane region" description="Helical" evidence="2">
    <location>
        <begin position="321"/>
        <end position="342"/>
    </location>
</feature>
<evidence type="ECO:0000256" key="1">
    <source>
        <dbReference type="SAM" id="MobiDB-lite"/>
    </source>
</evidence>
<feature type="transmembrane region" description="Helical" evidence="2">
    <location>
        <begin position="32"/>
        <end position="63"/>
    </location>
</feature>
<keyword evidence="2" id="KW-0472">Membrane</keyword>
<protein>
    <recommendedName>
        <fullName evidence="5">Membrane protein YkvI</fullName>
    </recommendedName>
</protein>
<dbReference type="EMBL" id="JADKMY010000001">
    <property type="protein sequence ID" value="MBF4553654.1"/>
    <property type="molecule type" value="Genomic_DNA"/>
</dbReference>
<feature type="transmembrane region" description="Helical" evidence="2">
    <location>
        <begin position="296"/>
        <end position="315"/>
    </location>
</feature>
<feature type="transmembrane region" description="Helical" evidence="2">
    <location>
        <begin position="137"/>
        <end position="159"/>
    </location>
</feature>
<gene>
    <name evidence="3" type="ORF">IRY30_06110</name>
</gene>
<feature type="region of interest" description="Disordered" evidence="1">
    <location>
        <begin position="402"/>
        <end position="435"/>
    </location>
</feature>
<evidence type="ECO:0000313" key="4">
    <source>
        <dbReference type="Proteomes" id="UP000635902"/>
    </source>
</evidence>
<feature type="transmembrane region" description="Helical" evidence="2">
    <location>
        <begin position="216"/>
        <end position="240"/>
    </location>
</feature>
<feature type="transmembrane region" description="Helical" evidence="2">
    <location>
        <begin position="260"/>
        <end position="284"/>
    </location>
</feature>
<comment type="caution">
    <text evidence="3">The sequence shown here is derived from an EMBL/GenBank/DDBJ whole genome shotgun (WGS) entry which is preliminary data.</text>
</comment>
<dbReference type="Proteomes" id="UP000635902">
    <property type="component" value="Unassembled WGS sequence"/>
</dbReference>
<proteinExistence type="predicted"/>
<dbReference type="InterPro" id="IPR038728">
    <property type="entry name" value="YkvI-like"/>
</dbReference>
<keyword evidence="2" id="KW-0812">Transmembrane</keyword>
<evidence type="ECO:0000313" key="3">
    <source>
        <dbReference type="EMBL" id="MBF4553654.1"/>
    </source>
</evidence>
<evidence type="ECO:0000256" key="2">
    <source>
        <dbReference type="SAM" id="Phobius"/>
    </source>
</evidence>
<feature type="transmembrane region" description="Helical" evidence="2">
    <location>
        <begin position="111"/>
        <end position="130"/>
    </location>
</feature>
<dbReference type="PANTHER" id="PTHR37814:SF1">
    <property type="entry name" value="MEMBRANE PROTEIN"/>
    <property type="match status" value="1"/>
</dbReference>
<feature type="transmembrane region" description="Helical" evidence="2">
    <location>
        <begin position="84"/>
        <end position="105"/>
    </location>
</feature>
<feature type="transmembrane region" description="Helical" evidence="2">
    <location>
        <begin position="179"/>
        <end position="204"/>
    </location>
</feature>
<name>A0ABR9ZJV1_9CORY</name>
<sequence length="435" mass="46927">MRSMKIALAFVGLLVGAGFATGKEVIQYFISFGYWGLAGAVISGIIMSIAGAVILQLGSYFLAREHKFVFNNVSHPIVSRFLDFAVTFTMFTVGIVMIAGAGSTLEQQFGWPAWIGSLAMVVLVMLTGLMDVDKVSSIISLITPFIVIAVIGVFIYSLVNMPSDLGALNELAQQQESPVKPWILSALNYNGLALILGISMCLVIGGSTANPKEVGVGGLLGGLLYTVMLVMSAVALLFGMDKVEGSDVPMLALFESIKPFLASIMVWIIFALIYNTCIGMFYALGRRLTAKSPGKYAPVFLATCAVGFAVSFVGFEALMTYAYPVIGYTGIVTVGVMVAWWIKNRDRIKKEGALREEIHTLVEKREDPEQEFTAEDHKTLASKFEESDMDNTQEVIEAEICDDDDADADASDVSGDINEAGDNGKYAAVKVDPKN</sequence>
<accession>A0ABR9ZJV1</accession>
<organism evidence="3 4">
    <name type="scientific">Corynebacterium suicordis DSM 45110</name>
    <dbReference type="NCBI Taxonomy" id="1121369"/>
    <lineage>
        <taxon>Bacteria</taxon>
        <taxon>Bacillati</taxon>
        <taxon>Actinomycetota</taxon>
        <taxon>Actinomycetes</taxon>
        <taxon>Mycobacteriales</taxon>
        <taxon>Corynebacteriaceae</taxon>
        <taxon>Corynebacterium</taxon>
    </lineage>
</organism>
<dbReference type="PANTHER" id="PTHR37814">
    <property type="entry name" value="CONSERVED MEMBRANE PROTEIN"/>
    <property type="match status" value="1"/>
</dbReference>
<keyword evidence="2" id="KW-1133">Transmembrane helix</keyword>
<reference evidence="3 4" key="1">
    <citation type="submission" date="2020-10" db="EMBL/GenBank/DDBJ databases">
        <title>Novel species in genus Corynebacterium.</title>
        <authorList>
            <person name="Zhang G."/>
        </authorList>
    </citation>
    <scope>NUCLEOTIDE SEQUENCE [LARGE SCALE GENOMIC DNA]</scope>
    <source>
        <strain evidence="3 4">DSM 45110</strain>
    </source>
</reference>
<dbReference type="RefSeq" id="WP_194556431.1">
    <property type="nucleotide sequence ID" value="NZ_JADKMY010000001.1"/>
</dbReference>